<dbReference type="Proteomes" id="UP001152795">
    <property type="component" value="Unassembled WGS sequence"/>
</dbReference>
<reference evidence="1" key="1">
    <citation type="submission" date="2020-04" db="EMBL/GenBank/DDBJ databases">
        <authorList>
            <person name="Alioto T."/>
            <person name="Alioto T."/>
            <person name="Gomez Garrido J."/>
        </authorList>
    </citation>
    <scope>NUCLEOTIDE SEQUENCE</scope>
    <source>
        <strain evidence="1">A484AB</strain>
    </source>
</reference>
<dbReference type="SUPFAM" id="SSF46689">
    <property type="entry name" value="Homeodomain-like"/>
    <property type="match status" value="1"/>
</dbReference>
<keyword evidence="2" id="KW-1185">Reference proteome</keyword>
<organism evidence="1 2">
    <name type="scientific">Paramuricea clavata</name>
    <name type="common">Red gorgonian</name>
    <name type="synonym">Violescent sea-whip</name>
    <dbReference type="NCBI Taxonomy" id="317549"/>
    <lineage>
        <taxon>Eukaryota</taxon>
        <taxon>Metazoa</taxon>
        <taxon>Cnidaria</taxon>
        <taxon>Anthozoa</taxon>
        <taxon>Octocorallia</taxon>
        <taxon>Malacalcyonacea</taxon>
        <taxon>Plexauridae</taxon>
        <taxon>Paramuricea</taxon>
    </lineage>
</organism>
<comment type="caution">
    <text evidence="1">The sequence shown here is derived from an EMBL/GenBank/DDBJ whole genome shotgun (WGS) entry which is preliminary data.</text>
</comment>
<dbReference type="OrthoDB" id="10639128at2759"/>
<accession>A0A6S7JR49</accession>
<name>A0A6S7JR49_PARCT</name>
<dbReference type="EMBL" id="CACRXK020010143">
    <property type="protein sequence ID" value="CAB4018731.1"/>
    <property type="molecule type" value="Genomic_DNA"/>
</dbReference>
<evidence type="ECO:0000313" key="1">
    <source>
        <dbReference type="EMBL" id="CAB4018731.1"/>
    </source>
</evidence>
<protein>
    <submittedName>
        <fullName evidence="1">Transposable element Tcb2 transposase</fullName>
    </submittedName>
</protein>
<dbReference type="AlphaFoldDB" id="A0A6S7JR49"/>
<gene>
    <name evidence="1" type="ORF">PACLA_8A019468</name>
</gene>
<proteinExistence type="predicted"/>
<evidence type="ECO:0000313" key="2">
    <source>
        <dbReference type="Proteomes" id="UP001152795"/>
    </source>
</evidence>
<sequence>MPQLSSCAKERINSLLQQKKYKIIQIVEILKKEDIVTTRQTVAKYIRRYDEPETANMQNKKPIGRRPKLDPEHLDFIDGEMEKNDELCAIDLRKLIIERFGLNVSISVLKRARKNLGWIKSGVRYCQLITEKNRVKRLAFARECLAHFTLCQFSLCYANYTLIAQPFRICLCRCSFVCSNLRMNCWTISV</sequence>
<dbReference type="InterPro" id="IPR009057">
    <property type="entry name" value="Homeodomain-like_sf"/>
</dbReference>